<keyword evidence="3" id="KW-0378">Hydrolase</keyword>
<dbReference type="PANTHER" id="PTHR47053">
    <property type="entry name" value="MUREIN DD-ENDOPEPTIDASE MEPH-RELATED"/>
    <property type="match status" value="1"/>
</dbReference>
<dbReference type="InterPro" id="IPR051202">
    <property type="entry name" value="Peptidase_C40"/>
</dbReference>
<gene>
    <name evidence="9" type="ORF">AHIS1636_25250</name>
</gene>
<dbReference type="EMBL" id="BRVS01000012">
    <property type="protein sequence ID" value="GLB68083.1"/>
    <property type="molecule type" value="Genomic_DNA"/>
</dbReference>
<keyword evidence="4" id="KW-0788">Thiol protease</keyword>
<keyword evidence="7" id="KW-0732">Signal</keyword>
<evidence type="ECO:0000256" key="3">
    <source>
        <dbReference type="ARBA" id="ARBA00022801"/>
    </source>
</evidence>
<dbReference type="PROSITE" id="PS51935">
    <property type="entry name" value="NLPC_P60"/>
    <property type="match status" value="1"/>
</dbReference>
<proteinExistence type="inferred from homology"/>
<organism evidence="9 10">
    <name type="scientific">Arthrobacter mangrovi</name>
    <dbReference type="NCBI Taxonomy" id="2966350"/>
    <lineage>
        <taxon>Bacteria</taxon>
        <taxon>Bacillati</taxon>
        <taxon>Actinomycetota</taxon>
        <taxon>Actinomycetes</taxon>
        <taxon>Micrococcales</taxon>
        <taxon>Micrococcaceae</taxon>
        <taxon>Arthrobacter</taxon>
    </lineage>
</organism>
<feature type="domain" description="NlpC/P60" evidence="8">
    <location>
        <begin position="384"/>
        <end position="508"/>
    </location>
</feature>
<evidence type="ECO:0000256" key="1">
    <source>
        <dbReference type="ARBA" id="ARBA00007074"/>
    </source>
</evidence>
<reference evidence="9 10" key="1">
    <citation type="journal article" date="2023" name="Int. J. Syst. Evol. Microbiol.">
        <title>Arthrobacter mangrovi sp. nov., an actinobacterium isolated from the rhizosphere of a mangrove.</title>
        <authorList>
            <person name="Hamada M."/>
            <person name="Saitou S."/>
            <person name="Enomoto N."/>
            <person name="Nanri K."/>
            <person name="Hidaka K."/>
            <person name="Miura T."/>
            <person name="Tamura T."/>
        </authorList>
    </citation>
    <scope>NUCLEOTIDE SEQUENCE [LARGE SCALE GENOMIC DNA]</scope>
    <source>
        <strain evidence="9 10">NBRC 112813</strain>
    </source>
</reference>
<dbReference type="InterPro" id="IPR038765">
    <property type="entry name" value="Papain-like_cys_pep_sf"/>
</dbReference>
<evidence type="ECO:0000313" key="9">
    <source>
        <dbReference type="EMBL" id="GLB68083.1"/>
    </source>
</evidence>
<keyword evidence="10" id="KW-1185">Reference proteome</keyword>
<evidence type="ECO:0000256" key="7">
    <source>
        <dbReference type="SAM" id="SignalP"/>
    </source>
</evidence>
<keyword evidence="5" id="KW-0175">Coiled coil</keyword>
<protein>
    <recommendedName>
        <fullName evidence="8">NlpC/P60 domain-containing protein</fullName>
    </recommendedName>
</protein>
<feature type="coiled-coil region" evidence="5">
    <location>
        <begin position="52"/>
        <end position="93"/>
    </location>
</feature>
<evidence type="ECO:0000259" key="8">
    <source>
        <dbReference type="PROSITE" id="PS51935"/>
    </source>
</evidence>
<keyword evidence="2" id="KW-0645">Protease</keyword>
<feature type="compositionally biased region" description="Low complexity" evidence="6">
    <location>
        <begin position="308"/>
        <end position="343"/>
    </location>
</feature>
<accession>A0ABQ5MVW5</accession>
<comment type="similarity">
    <text evidence="1">Belongs to the peptidase C40 family.</text>
</comment>
<name>A0ABQ5MVW5_9MICC</name>
<sequence length="508" mass="53032">MRGATALASAVVILAAAQLPAAVAAPAGRLPMVSTADLSIPQQPSVPSAREIDAAKGDAKATQALVDRIEEQLRTATADLESARFEATELQNTYSVALLEQQERQDELADARGKARQAAEYFESVKGQVGQLAGELYRNGGVNPVMTSLLDSSNADDVLYRASTMDALAANRTQTLDSAAQAASLWAEWELYVSRAEEAADDASAAASAAESSAKAASDAQAGLVTRQEDQRRGLLEHLAELRETSVKEEDRRIAALEDAERERKLQALIEESERQAAAAPQAPASAAQPAAPAAAPAAVVPASRDITPAQTAPSRPAAAPAPARSAPAAPARPARPAGQPSSRPAPPPAPPAPEPEPAPAPAPAPTPKPVVAPKPAPAPAPNYSLAQTAINFAVGKANNKKSFYQWAGNGPWGFDCSGLTQQAFGAAGQWIPRTATAQYAQAPHKVPLSQLQAGDLVFWGTEGNFWHVAIYLGDGQVVHAMNPDDGLRVTSIGYMYGTLHTFGARWS</sequence>
<dbReference type="SUPFAM" id="SSF54001">
    <property type="entry name" value="Cysteine proteinases"/>
    <property type="match status" value="1"/>
</dbReference>
<dbReference type="Pfam" id="PF00877">
    <property type="entry name" value="NLPC_P60"/>
    <property type="match status" value="1"/>
</dbReference>
<evidence type="ECO:0000256" key="2">
    <source>
        <dbReference type="ARBA" id="ARBA00022670"/>
    </source>
</evidence>
<feature type="signal peptide" evidence="7">
    <location>
        <begin position="1"/>
        <end position="24"/>
    </location>
</feature>
<evidence type="ECO:0000256" key="6">
    <source>
        <dbReference type="SAM" id="MobiDB-lite"/>
    </source>
</evidence>
<feature type="compositionally biased region" description="Pro residues" evidence="6">
    <location>
        <begin position="344"/>
        <end position="376"/>
    </location>
</feature>
<feature type="region of interest" description="Disordered" evidence="6">
    <location>
        <begin position="308"/>
        <end position="376"/>
    </location>
</feature>
<feature type="chain" id="PRO_5045709812" description="NlpC/P60 domain-containing protein" evidence="7">
    <location>
        <begin position="25"/>
        <end position="508"/>
    </location>
</feature>
<evidence type="ECO:0000256" key="5">
    <source>
        <dbReference type="SAM" id="Coils"/>
    </source>
</evidence>
<dbReference type="InterPro" id="IPR000064">
    <property type="entry name" value="NLP_P60_dom"/>
</dbReference>
<comment type="caution">
    <text evidence="9">The sequence shown here is derived from an EMBL/GenBank/DDBJ whole genome shotgun (WGS) entry which is preliminary data.</text>
</comment>
<evidence type="ECO:0000313" key="10">
    <source>
        <dbReference type="Proteomes" id="UP001209654"/>
    </source>
</evidence>
<dbReference type="Proteomes" id="UP001209654">
    <property type="component" value="Unassembled WGS sequence"/>
</dbReference>
<evidence type="ECO:0000256" key="4">
    <source>
        <dbReference type="ARBA" id="ARBA00022807"/>
    </source>
</evidence>
<dbReference type="PANTHER" id="PTHR47053:SF1">
    <property type="entry name" value="MUREIN DD-ENDOPEPTIDASE MEPH-RELATED"/>
    <property type="match status" value="1"/>
</dbReference>
<dbReference type="Gene3D" id="3.90.1720.10">
    <property type="entry name" value="endopeptidase domain like (from Nostoc punctiforme)"/>
    <property type="match status" value="1"/>
</dbReference>